<evidence type="ECO:0000256" key="5">
    <source>
        <dbReference type="SAM" id="MobiDB-lite"/>
    </source>
</evidence>
<proteinExistence type="predicted"/>
<dbReference type="Pfam" id="PF06305">
    <property type="entry name" value="LapA_dom"/>
    <property type="match status" value="1"/>
</dbReference>
<protein>
    <submittedName>
        <fullName evidence="8">DUF1049 domain-containing protein</fullName>
    </submittedName>
</protein>
<reference evidence="8 9" key="1">
    <citation type="submission" date="2018-09" db="EMBL/GenBank/DDBJ databases">
        <title>Bacillus saliacetes sp. nov., isolated from Thai shrimp paste (Ka-pi).</title>
        <authorList>
            <person name="Daroonpunt R."/>
            <person name="Tanasupawat S."/>
            <person name="Yiamsombut S."/>
        </authorList>
    </citation>
    <scope>NUCLEOTIDE SEQUENCE [LARGE SCALE GENOMIC DNA]</scope>
    <source>
        <strain evidence="8 9">SKP7-4</strain>
    </source>
</reference>
<accession>A0A3A1R9K8</accession>
<dbReference type="GO" id="GO:0005886">
    <property type="term" value="C:plasma membrane"/>
    <property type="evidence" value="ECO:0007669"/>
    <property type="project" value="InterPro"/>
</dbReference>
<dbReference type="EMBL" id="QXIR01000003">
    <property type="protein sequence ID" value="RIW37660.1"/>
    <property type="molecule type" value="Genomic_DNA"/>
</dbReference>
<organism evidence="8 9">
    <name type="scientific">Bacillus salacetis</name>
    <dbReference type="NCBI Taxonomy" id="2315464"/>
    <lineage>
        <taxon>Bacteria</taxon>
        <taxon>Bacillati</taxon>
        <taxon>Bacillota</taxon>
        <taxon>Bacilli</taxon>
        <taxon>Bacillales</taxon>
        <taxon>Bacillaceae</taxon>
        <taxon>Bacillus</taxon>
    </lineage>
</organism>
<evidence type="ECO:0000313" key="9">
    <source>
        <dbReference type="Proteomes" id="UP000265801"/>
    </source>
</evidence>
<evidence type="ECO:0000256" key="4">
    <source>
        <dbReference type="ARBA" id="ARBA00023136"/>
    </source>
</evidence>
<evidence type="ECO:0000256" key="1">
    <source>
        <dbReference type="ARBA" id="ARBA00022475"/>
    </source>
</evidence>
<keyword evidence="2 6" id="KW-0812">Transmembrane</keyword>
<dbReference type="InterPro" id="IPR010445">
    <property type="entry name" value="LapA_dom"/>
</dbReference>
<keyword evidence="1" id="KW-1003">Cell membrane</keyword>
<keyword evidence="3 6" id="KW-1133">Transmembrane helix</keyword>
<feature type="domain" description="Lipopolysaccharide assembly protein A" evidence="7">
    <location>
        <begin position="24"/>
        <end position="84"/>
    </location>
</feature>
<dbReference type="PANTHER" id="PTHR41335:SF1">
    <property type="entry name" value="MEMBRANE PROTEIN"/>
    <property type="match status" value="1"/>
</dbReference>
<dbReference type="Proteomes" id="UP000265801">
    <property type="component" value="Unassembled WGS sequence"/>
</dbReference>
<name>A0A3A1R9K8_9BACI</name>
<dbReference type="RefSeq" id="WP_119545541.1">
    <property type="nucleotide sequence ID" value="NZ_QXIR01000003.1"/>
</dbReference>
<gene>
    <name evidence="8" type="ORF">D3H55_03555</name>
</gene>
<feature type="transmembrane region" description="Helical" evidence="6">
    <location>
        <begin position="41"/>
        <end position="66"/>
    </location>
</feature>
<feature type="region of interest" description="Disordered" evidence="5">
    <location>
        <begin position="78"/>
        <end position="115"/>
    </location>
</feature>
<dbReference type="AlphaFoldDB" id="A0A3A1R9K8"/>
<evidence type="ECO:0000256" key="2">
    <source>
        <dbReference type="ARBA" id="ARBA00022692"/>
    </source>
</evidence>
<evidence type="ECO:0000256" key="3">
    <source>
        <dbReference type="ARBA" id="ARBA00022989"/>
    </source>
</evidence>
<evidence type="ECO:0000313" key="8">
    <source>
        <dbReference type="EMBL" id="RIW37660.1"/>
    </source>
</evidence>
<dbReference type="PANTHER" id="PTHR41335">
    <property type="entry name" value="MEMBRANE PROTEIN-RELATED"/>
    <property type="match status" value="1"/>
</dbReference>
<feature type="compositionally biased region" description="Basic and acidic residues" evidence="5">
    <location>
        <begin position="78"/>
        <end position="87"/>
    </location>
</feature>
<evidence type="ECO:0000256" key="6">
    <source>
        <dbReference type="SAM" id="Phobius"/>
    </source>
</evidence>
<keyword evidence="9" id="KW-1185">Reference proteome</keyword>
<feature type="compositionally biased region" description="Basic and acidic residues" evidence="5">
    <location>
        <begin position="95"/>
        <end position="115"/>
    </location>
</feature>
<sequence length="115" mass="12689">MKFQWNLILGLIFALVVAIFAVINVDPVRVNYLFGEAEWPLILVIIGSVLMGGLIVGSVGLFRLFVIQRKVKSLQKENEQLKKEAGGHEPVAADSAKDDLTAENTSKEERQQPGI</sequence>
<comment type="caution">
    <text evidence="8">The sequence shown here is derived from an EMBL/GenBank/DDBJ whole genome shotgun (WGS) entry which is preliminary data.</text>
</comment>
<evidence type="ECO:0000259" key="7">
    <source>
        <dbReference type="Pfam" id="PF06305"/>
    </source>
</evidence>
<keyword evidence="4 6" id="KW-0472">Membrane</keyword>
<dbReference type="OrthoDB" id="2990728at2"/>